<protein>
    <recommendedName>
        <fullName evidence="1">Nucleolus and neural progenitor protein-like N-terminal domain-containing protein</fullName>
    </recommendedName>
</protein>
<dbReference type="Proteomes" id="UP000603453">
    <property type="component" value="Unassembled WGS sequence"/>
</dbReference>
<comment type="caution">
    <text evidence="2">The sequence shown here is derived from an EMBL/GenBank/DDBJ whole genome shotgun (WGS) entry which is preliminary data.</text>
</comment>
<reference evidence="2" key="1">
    <citation type="submission" date="2020-12" db="EMBL/GenBank/DDBJ databases">
        <title>Metabolic potential, ecology and presence of endohyphal bacteria is reflected in genomic diversity of Mucoromycotina.</title>
        <authorList>
            <person name="Muszewska A."/>
            <person name="Okrasinska A."/>
            <person name="Steczkiewicz K."/>
            <person name="Drgas O."/>
            <person name="Orlowska M."/>
            <person name="Perlinska-Lenart U."/>
            <person name="Aleksandrzak-Piekarczyk T."/>
            <person name="Szatraj K."/>
            <person name="Zielenkiewicz U."/>
            <person name="Pilsyk S."/>
            <person name="Malc E."/>
            <person name="Mieczkowski P."/>
            <person name="Kruszewska J.S."/>
            <person name="Biernat P."/>
            <person name="Pawlowska J."/>
        </authorList>
    </citation>
    <scope>NUCLEOTIDE SEQUENCE</scope>
    <source>
        <strain evidence="2">WA0000017839</strain>
    </source>
</reference>
<sequence>MSAPTPPPYYTLLDPPLPNNLTLSDVRINKKIDIDHQAQLEALQRHLDTFRNRQPFWLEVAVLDRLHYKNVNQHRPFHRFKRGMELRRLAKRLKKLAIEDEIERLYKSFWNAKTLESCSGNWNYIPSKESIQYTMHRLIGAALLLDKLKIALVETFRANSTLLRLEHFVSMAIVYMGICSRLYNLCHAWVSQIEECYHLLYTWSQCFPSGMKQKDEKVFVLSHNLDCQADTLKSARIKYAENTMQSKITSQHKIHLETYMANPIVVQKIQEIKKEVGLSMDDEDDLMDFEDLGGIYK</sequence>
<keyword evidence="3" id="KW-1185">Reference proteome</keyword>
<organism evidence="2 3">
    <name type="scientific">Mucor saturninus</name>
    <dbReference type="NCBI Taxonomy" id="64648"/>
    <lineage>
        <taxon>Eukaryota</taxon>
        <taxon>Fungi</taxon>
        <taxon>Fungi incertae sedis</taxon>
        <taxon>Mucoromycota</taxon>
        <taxon>Mucoromycotina</taxon>
        <taxon>Mucoromycetes</taxon>
        <taxon>Mucorales</taxon>
        <taxon>Mucorineae</taxon>
        <taxon>Mucoraceae</taxon>
        <taxon>Mucor</taxon>
    </lineage>
</organism>
<dbReference type="PANTHER" id="PTHR34761">
    <property type="entry name" value="NUCLEOLUS AND NEURAL PROGENITOR PROTEIN"/>
    <property type="match status" value="1"/>
</dbReference>
<evidence type="ECO:0000313" key="2">
    <source>
        <dbReference type="EMBL" id="KAG2195310.1"/>
    </source>
</evidence>
<accession>A0A8H7QNC3</accession>
<name>A0A8H7QNC3_9FUNG</name>
<dbReference type="PANTHER" id="PTHR34761:SF1">
    <property type="entry name" value="NUCLEOLUS AND NEURAL PROGENITOR PROTEIN"/>
    <property type="match status" value="1"/>
</dbReference>
<dbReference type="GO" id="GO:0005634">
    <property type="term" value="C:nucleus"/>
    <property type="evidence" value="ECO:0007669"/>
    <property type="project" value="TreeGrafter"/>
</dbReference>
<dbReference type="InterPro" id="IPR027951">
    <property type="entry name" value="Nepro_N"/>
</dbReference>
<feature type="domain" description="Nucleolus and neural progenitor protein-like N-terminal" evidence="1">
    <location>
        <begin position="35"/>
        <end position="201"/>
    </location>
</feature>
<dbReference type="InterPro" id="IPR052835">
    <property type="entry name" value="Nepro"/>
</dbReference>
<dbReference type="AlphaFoldDB" id="A0A8H7QNC3"/>
<dbReference type="EMBL" id="JAEPRD010000173">
    <property type="protein sequence ID" value="KAG2195310.1"/>
    <property type="molecule type" value="Genomic_DNA"/>
</dbReference>
<evidence type="ECO:0000313" key="3">
    <source>
        <dbReference type="Proteomes" id="UP000603453"/>
    </source>
</evidence>
<proteinExistence type="predicted"/>
<dbReference type="Pfam" id="PF14780">
    <property type="entry name" value="NEPRO_N"/>
    <property type="match status" value="1"/>
</dbReference>
<gene>
    <name evidence="2" type="ORF">INT47_000463</name>
</gene>
<evidence type="ECO:0000259" key="1">
    <source>
        <dbReference type="Pfam" id="PF14780"/>
    </source>
</evidence>
<dbReference type="OrthoDB" id="114080at2759"/>